<comment type="caution">
    <text evidence="10">The sequence shown here is derived from an EMBL/GenBank/DDBJ whole genome shotgun (WGS) entry which is preliminary data.</text>
</comment>
<dbReference type="GO" id="GO:0005739">
    <property type="term" value="C:mitochondrion"/>
    <property type="evidence" value="ECO:0007669"/>
    <property type="project" value="TreeGrafter"/>
</dbReference>
<evidence type="ECO:0000256" key="3">
    <source>
        <dbReference type="ARBA" id="ARBA00022630"/>
    </source>
</evidence>
<evidence type="ECO:0000259" key="8">
    <source>
        <dbReference type="Pfam" id="PF02852"/>
    </source>
</evidence>
<evidence type="ECO:0000313" key="10">
    <source>
        <dbReference type="EMBL" id="CAF4379302.1"/>
    </source>
</evidence>
<dbReference type="InterPro" id="IPR016156">
    <property type="entry name" value="FAD/NAD-linked_Rdtase_dimer_sf"/>
</dbReference>
<evidence type="ECO:0000259" key="7">
    <source>
        <dbReference type="Pfam" id="PF00070"/>
    </source>
</evidence>
<gene>
    <name evidence="10" type="ORF">UXM345_LOCUS37344</name>
</gene>
<evidence type="ECO:0000256" key="4">
    <source>
        <dbReference type="ARBA" id="ARBA00022827"/>
    </source>
</evidence>
<evidence type="ECO:0000256" key="6">
    <source>
        <dbReference type="ARBA" id="ARBA00049187"/>
    </source>
</evidence>
<accession>A0A820MYG0</accession>
<dbReference type="GO" id="GO:0050660">
    <property type="term" value="F:flavin adenine dinucleotide binding"/>
    <property type="evidence" value="ECO:0007669"/>
    <property type="project" value="TreeGrafter"/>
</dbReference>
<feature type="domain" description="Pyridine nucleotide-disulphide oxidoreductase N-terminal" evidence="7">
    <location>
        <begin position="1"/>
        <end position="62"/>
    </location>
</feature>
<comment type="similarity">
    <text evidence="1">Belongs to the class-I pyridine nucleotide-disulfide oxidoreductase family.</text>
</comment>
<evidence type="ECO:0000256" key="5">
    <source>
        <dbReference type="ARBA" id="ARBA00023027"/>
    </source>
</evidence>
<reference evidence="10" key="1">
    <citation type="submission" date="2021-02" db="EMBL/GenBank/DDBJ databases">
        <authorList>
            <person name="Nowell W R."/>
        </authorList>
    </citation>
    <scope>NUCLEOTIDE SEQUENCE</scope>
</reference>
<organism evidence="10 11">
    <name type="scientific">Rotaria magnacalcarata</name>
    <dbReference type="NCBI Taxonomy" id="392030"/>
    <lineage>
        <taxon>Eukaryota</taxon>
        <taxon>Metazoa</taxon>
        <taxon>Spiralia</taxon>
        <taxon>Gnathifera</taxon>
        <taxon>Rotifera</taxon>
        <taxon>Eurotatoria</taxon>
        <taxon>Bdelloidea</taxon>
        <taxon>Philodinida</taxon>
        <taxon>Philodinidae</taxon>
        <taxon>Rotaria</taxon>
    </lineage>
</organism>
<dbReference type="SUPFAM" id="SSF55424">
    <property type="entry name" value="FAD/NAD-linked reductases, dimerisation (C-terminal) domain"/>
    <property type="match status" value="1"/>
</dbReference>
<dbReference type="InterPro" id="IPR036188">
    <property type="entry name" value="FAD/NAD-bd_sf"/>
</dbReference>
<proteinExistence type="inferred from homology"/>
<dbReference type="GO" id="GO:0045252">
    <property type="term" value="C:oxoglutarate dehydrogenase complex"/>
    <property type="evidence" value="ECO:0007669"/>
    <property type="project" value="TreeGrafter"/>
</dbReference>
<protein>
    <recommendedName>
        <fullName evidence="2">dihydrolipoyl dehydrogenase</fullName>
        <ecNumber evidence="2">1.8.1.4</ecNumber>
    </recommendedName>
</protein>
<evidence type="ECO:0000259" key="9">
    <source>
        <dbReference type="Pfam" id="PF07992"/>
    </source>
</evidence>
<dbReference type="Pfam" id="PF02852">
    <property type="entry name" value="Pyr_redox_dim"/>
    <property type="match status" value="1"/>
</dbReference>
<dbReference type="EMBL" id="CAJOBF010020036">
    <property type="protein sequence ID" value="CAF4379302.1"/>
    <property type="molecule type" value="Genomic_DNA"/>
</dbReference>
<dbReference type="PRINTS" id="PR00411">
    <property type="entry name" value="PNDRDTASEI"/>
</dbReference>
<dbReference type="AlphaFoldDB" id="A0A820MYG0"/>
<dbReference type="Proteomes" id="UP000663842">
    <property type="component" value="Unassembled WGS sequence"/>
</dbReference>
<dbReference type="InterPro" id="IPR023753">
    <property type="entry name" value="FAD/NAD-binding_dom"/>
</dbReference>
<dbReference type="InterPro" id="IPR050151">
    <property type="entry name" value="Class-I_Pyr_Nuc-Dis_Oxidored"/>
</dbReference>
<dbReference type="Gene3D" id="3.30.390.30">
    <property type="match status" value="1"/>
</dbReference>
<feature type="domain" description="FAD/NAD(P)-binding" evidence="9">
    <location>
        <begin position="72"/>
        <end position="115"/>
    </location>
</feature>
<dbReference type="PANTHER" id="PTHR22912">
    <property type="entry name" value="DISULFIDE OXIDOREDUCTASE"/>
    <property type="match status" value="1"/>
</dbReference>
<comment type="catalytic activity">
    <reaction evidence="6">
        <text>N(6)-[(R)-dihydrolipoyl]-L-lysyl-[protein] + NAD(+) = N(6)-[(R)-lipoyl]-L-lysyl-[protein] + NADH + H(+)</text>
        <dbReference type="Rhea" id="RHEA:15045"/>
        <dbReference type="Rhea" id="RHEA-COMP:10474"/>
        <dbReference type="Rhea" id="RHEA-COMP:10475"/>
        <dbReference type="ChEBI" id="CHEBI:15378"/>
        <dbReference type="ChEBI" id="CHEBI:57540"/>
        <dbReference type="ChEBI" id="CHEBI:57945"/>
        <dbReference type="ChEBI" id="CHEBI:83099"/>
        <dbReference type="ChEBI" id="CHEBI:83100"/>
        <dbReference type="EC" id="1.8.1.4"/>
    </reaction>
</comment>
<keyword evidence="4" id="KW-0274">FAD</keyword>
<dbReference type="GO" id="GO:0006103">
    <property type="term" value="P:2-oxoglutarate metabolic process"/>
    <property type="evidence" value="ECO:0007669"/>
    <property type="project" value="TreeGrafter"/>
</dbReference>
<name>A0A820MYG0_9BILA</name>
<dbReference type="InterPro" id="IPR004099">
    <property type="entry name" value="Pyr_nucl-diS_OxRdtase_dimer"/>
</dbReference>
<dbReference type="Pfam" id="PF00070">
    <property type="entry name" value="Pyr_redox"/>
    <property type="match status" value="1"/>
</dbReference>
<dbReference type="EC" id="1.8.1.4" evidence="2"/>
<sequence>MVVIGAGVIGLELGSVWSRLGAEVTCVEFLSHIGGIGIDMDVSNAFQKLLTKQGLKFKLDTKDMVELEWVAYDIKLNSRGRIDVDKNFQTSCKGIYAIGDCIQGPMLAHKAEDEGIICVENIATGRKPHIDYNCVPNVIYTHPEVAWIGKSEEQLKQEGVKYRIGKFPMSANSRAKTVNEIDGFVKVLSNDRTDRILGVH</sequence>
<dbReference type="InterPro" id="IPR039648">
    <property type="entry name" value="DHPH_N"/>
</dbReference>
<keyword evidence="5" id="KW-0520">NAD</keyword>
<feature type="domain" description="Pyridine nucleotide-disulphide oxidoreductase dimerisation" evidence="8">
    <location>
        <begin position="135"/>
        <end position="200"/>
    </location>
</feature>
<dbReference type="SUPFAM" id="SSF51905">
    <property type="entry name" value="FAD/NAD(P)-binding domain"/>
    <property type="match status" value="1"/>
</dbReference>
<evidence type="ECO:0000256" key="1">
    <source>
        <dbReference type="ARBA" id="ARBA00007532"/>
    </source>
</evidence>
<dbReference type="Pfam" id="PF07992">
    <property type="entry name" value="Pyr_redox_2"/>
    <property type="match status" value="1"/>
</dbReference>
<feature type="non-terminal residue" evidence="10">
    <location>
        <position position="200"/>
    </location>
</feature>
<dbReference type="Gene3D" id="3.50.50.60">
    <property type="entry name" value="FAD/NAD(P)-binding domain"/>
    <property type="match status" value="2"/>
</dbReference>
<evidence type="ECO:0000256" key="2">
    <source>
        <dbReference type="ARBA" id="ARBA00012608"/>
    </source>
</evidence>
<dbReference type="PANTHER" id="PTHR22912:SF151">
    <property type="entry name" value="DIHYDROLIPOYL DEHYDROGENASE, MITOCHONDRIAL"/>
    <property type="match status" value="1"/>
</dbReference>
<keyword evidence="3" id="KW-0285">Flavoprotein</keyword>
<dbReference type="GO" id="GO:0004148">
    <property type="term" value="F:dihydrolipoyl dehydrogenase (NADH) activity"/>
    <property type="evidence" value="ECO:0007669"/>
    <property type="project" value="UniProtKB-EC"/>
</dbReference>
<evidence type="ECO:0000313" key="11">
    <source>
        <dbReference type="Proteomes" id="UP000663842"/>
    </source>
</evidence>